<protein>
    <submittedName>
        <fullName evidence="2">Uncharacterized protein</fullName>
    </submittedName>
</protein>
<proteinExistence type="predicted"/>
<evidence type="ECO:0000313" key="2">
    <source>
        <dbReference type="EMBL" id="EDO08383.1"/>
    </source>
</evidence>
<feature type="region of interest" description="Disordered" evidence="1">
    <location>
        <begin position="143"/>
        <end position="166"/>
    </location>
</feature>
<comment type="caution">
    <text evidence="2">The sequence shown here is derived from an EMBL/GenBank/DDBJ whole genome shotgun (WGS) entry which is preliminary data.</text>
</comment>
<accession>A7AP99</accession>
<dbReference type="InParanoid" id="A7AP99"/>
<dbReference type="EMBL" id="AAXT01000001">
    <property type="protein sequence ID" value="EDO08383.1"/>
    <property type="molecule type" value="Genomic_DNA"/>
</dbReference>
<dbReference type="VEuPathDB" id="PiroplasmaDB:BBOV_III008230"/>
<dbReference type="KEGG" id="bbo:BBOV_III008230"/>
<feature type="region of interest" description="Disordered" evidence="1">
    <location>
        <begin position="1"/>
        <end position="38"/>
    </location>
</feature>
<sequence length="350" mass="38247">MALKTGSILVSKGPPSKVFGDDNETAEPPVIKSPEIAPEQWKPKAVLSMDSITVGIGPPKALSSKPTAKSQIFPKNIVVGRSVKAGLNLAPKAVPKAPTPIQVDKTEKGIPVETPKRHKDEFTEIMRDLVSTDSLKCDILEEDGKPVTEDSAETKPSQSSIVEIPPKDSLPNGQVKCFTTAMPTYGTLQEQNTISAKPLTEKAKSAHDIKLDAFRRVANKFKMITRLRCGKEEEYFPLDQYGYAMRHSHSNITDPSQCESARRTTSLTSDKFASSTFSATGGLVPASQYDIGRRAGLKMNAITQKYKAIRESIENLDSYNGTEAKDGHYMEHKPTMAKLWSKHGSTAVLT</sequence>
<gene>
    <name evidence="2" type="ORF">BBOV_III008230</name>
</gene>
<evidence type="ECO:0000313" key="3">
    <source>
        <dbReference type="Proteomes" id="UP000002173"/>
    </source>
</evidence>
<dbReference type="AlphaFoldDB" id="A7AP99"/>
<reference evidence="2 3" key="1">
    <citation type="journal article" date="2007" name="PLoS Pathog.">
        <title>Genome sequence of Babesia bovis and comparative analysis of apicomplexan hemoprotozoa.</title>
        <authorList>
            <person name="Brayton K.A."/>
            <person name="Lau A.O.T."/>
            <person name="Herndon D.R."/>
            <person name="Hannick L."/>
            <person name="Kappmeyer L.S."/>
            <person name="Berens S.J."/>
            <person name="Bidwell S.L."/>
            <person name="Brown W.C."/>
            <person name="Crabtree J."/>
            <person name="Fadrosh D."/>
            <person name="Feldblum T."/>
            <person name="Forberger H.A."/>
            <person name="Haas B.J."/>
            <person name="Howell J.M."/>
            <person name="Khouri H."/>
            <person name="Koo H."/>
            <person name="Mann D.J."/>
            <person name="Norimine J."/>
            <person name="Paulsen I.T."/>
            <person name="Radune D."/>
            <person name="Ren Q."/>
            <person name="Smith R.K. Jr."/>
            <person name="Suarez C.E."/>
            <person name="White O."/>
            <person name="Wortman J.R."/>
            <person name="Knowles D.P. Jr."/>
            <person name="McElwain T.F."/>
            <person name="Nene V.M."/>
        </authorList>
    </citation>
    <scope>NUCLEOTIDE SEQUENCE [LARGE SCALE GENOMIC DNA]</scope>
    <source>
        <strain evidence="2">T2Bo</strain>
    </source>
</reference>
<name>A7AP99_BABBO</name>
<dbReference type="Proteomes" id="UP000002173">
    <property type="component" value="Chromosome 3"/>
</dbReference>
<dbReference type="GeneID" id="5480203"/>
<evidence type="ECO:0000256" key="1">
    <source>
        <dbReference type="SAM" id="MobiDB-lite"/>
    </source>
</evidence>
<keyword evidence="3" id="KW-1185">Reference proteome</keyword>
<organism evidence="2 3">
    <name type="scientific">Babesia bovis</name>
    <dbReference type="NCBI Taxonomy" id="5865"/>
    <lineage>
        <taxon>Eukaryota</taxon>
        <taxon>Sar</taxon>
        <taxon>Alveolata</taxon>
        <taxon>Apicomplexa</taxon>
        <taxon>Aconoidasida</taxon>
        <taxon>Piroplasmida</taxon>
        <taxon>Babesiidae</taxon>
        <taxon>Babesia</taxon>
    </lineage>
</organism>